<proteinExistence type="predicted"/>
<comment type="caution">
    <text evidence="1">The sequence shown here is derived from an EMBL/GenBank/DDBJ whole genome shotgun (WGS) entry which is preliminary data.</text>
</comment>
<keyword evidence="2" id="KW-1185">Reference proteome</keyword>
<dbReference type="AlphaFoldDB" id="A0A399EWF2"/>
<name>A0A399EWF2_9DEIN</name>
<gene>
    <name evidence="1" type="ORF">Mlute_00975</name>
</gene>
<dbReference type="EMBL" id="QWKZ01000022">
    <property type="protein sequence ID" value="RIH87419.1"/>
    <property type="molecule type" value="Genomic_DNA"/>
</dbReference>
<dbReference type="SUPFAM" id="SSF48452">
    <property type="entry name" value="TPR-like"/>
    <property type="match status" value="1"/>
</dbReference>
<dbReference type="InterPro" id="IPR011990">
    <property type="entry name" value="TPR-like_helical_dom_sf"/>
</dbReference>
<dbReference type="Proteomes" id="UP000265800">
    <property type="component" value="Unassembled WGS sequence"/>
</dbReference>
<dbReference type="RefSeq" id="WP_245958846.1">
    <property type="nucleotide sequence ID" value="NZ_QWKZ01000022.1"/>
</dbReference>
<dbReference type="Gene3D" id="1.25.40.10">
    <property type="entry name" value="Tetratricopeptide repeat domain"/>
    <property type="match status" value="1"/>
</dbReference>
<evidence type="ECO:0000313" key="2">
    <source>
        <dbReference type="Proteomes" id="UP000265800"/>
    </source>
</evidence>
<dbReference type="Pfam" id="PF13424">
    <property type="entry name" value="TPR_12"/>
    <property type="match status" value="1"/>
</dbReference>
<reference evidence="1 2" key="1">
    <citation type="submission" date="2018-08" db="EMBL/GenBank/DDBJ databases">
        <title>Meiothermus luteus KCTC 52599 genome sequencing project.</title>
        <authorList>
            <person name="Da Costa M.S."/>
            <person name="Albuquerque L."/>
            <person name="Raposo P."/>
            <person name="Froufe H.J.C."/>
            <person name="Barroso C.S."/>
            <person name="Egas C."/>
        </authorList>
    </citation>
    <scope>NUCLEOTIDE SEQUENCE [LARGE SCALE GENOMIC DNA]</scope>
    <source>
        <strain evidence="1 2">KCTC 52599</strain>
    </source>
</reference>
<accession>A0A399EWF2</accession>
<sequence length="157" mass="17896">MDQAIASRLLAWRVVMVDAPTMRERLKQLLEEAWRVLEEHPPKAGGLACQAEHLARCQSNNRAWAESLFIWGIARLYEGDSHQAIPLFSRALAVYRFLGDEEGQWGCLRAIALAWARAGEPQEALETYRQAQAFPRRAEFAAKARWFRWFEGVSGPA</sequence>
<protein>
    <submittedName>
        <fullName evidence="1">Tetratricopeptide repeat protein</fullName>
    </submittedName>
</protein>
<organism evidence="1 2">
    <name type="scientific">Meiothermus luteus</name>
    <dbReference type="NCBI Taxonomy" id="2026184"/>
    <lineage>
        <taxon>Bacteria</taxon>
        <taxon>Thermotogati</taxon>
        <taxon>Deinococcota</taxon>
        <taxon>Deinococci</taxon>
        <taxon>Thermales</taxon>
        <taxon>Thermaceae</taxon>
        <taxon>Meiothermus</taxon>
    </lineage>
</organism>
<evidence type="ECO:0000313" key="1">
    <source>
        <dbReference type="EMBL" id="RIH87419.1"/>
    </source>
</evidence>